<sequence length="181" mass="20991">MTEREQQEQEIATIRDREVKLRLSDADVLRLSEKAGIAGLTIGELLTSFIGDLVYGTYANGSDERMYANQWFDRCWFGMFPDKTFLRYLLEGDELSGILFNEQDIEQGKEWLAEMEAFPDKDSDAQEEIAGLKADIAFWQKNIDDTFACFAEWCGDPHRTLDEEMKKVREWKNSYNSMIGK</sequence>
<keyword evidence="2" id="KW-1185">Reference proteome</keyword>
<protein>
    <submittedName>
        <fullName evidence="1">Uncharacterized protein</fullName>
    </submittedName>
</protein>
<organism evidence="1 2">
    <name type="scientific">Desulfitobacterium chlororespirans DSM 11544</name>
    <dbReference type="NCBI Taxonomy" id="1121395"/>
    <lineage>
        <taxon>Bacteria</taxon>
        <taxon>Bacillati</taxon>
        <taxon>Bacillota</taxon>
        <taxon>Clostridia</taxon>
        <taxon>Eubacteriales</taxon>
        <taxon>Desulfitobacteriaceae</taxon>
        <taxon>Desulfitobacterium</taxon>
    </lineage>
</organism>
<dbReference type="Proteomes" id="UP000184010">
    <property type="component" value="Unassembled WGS sequence"/>
</dbReference>
<name>A0A1M7UYJ0_9FIRM</name>
<accession>A0A1M7UYJ0</accession>
<dbReference type="EMBL" id="FRDN01000021">
    <property type="protein sequence ID" value="SHN87986.1"/>
    <property type="molecule type" value="Genomic_DNA"/>
</dbReference>
<proteinExistence type="predicted"/>
<gene>
    <name evidence="1" type="ORF">SAMN02745215_05067</name>
</gene>
<evidence type="ECO:0000313" key="1">
    <source>
        <dbReference type="EMBL" id="SHN87986.1"/>
    </source>
</evidence>
<dbReference type="AlphaFoldDB" id="A0A1M7UYJ0"/>
<dbReference type="STRING" id="1121395.SAMN02745215_05067"/>
<evidence type="ECO:0000313" key="2">
    <source>
        <dbReference type="Proteomes" id="UP000184010"/>
    </source>
</evidence>
<reference evidence="2" key="1">
    <citation type="submission" date="2016-12" db="EMBL/GenBank/DDBJ databases">
        <authorList>
            <person name="Varghese N."/>
            <person name="Submissions S."/>
        </authorList>
    </citation>
    <scope>NUCLEOTIDE SEQUENCE [LARGE SCALE GENOMIC DNA]</scope>
    <source>
        <strain evidence="2">DSM 11544</strain>
    </source>
</reference>
<dbReference type="RefSeq" id="WP_072775135.1">
    <property type="nucleotide sequence ID" value="NZ_FRDN01000021.1"/>
</dbReference>